<dbReference type="InterPro" id="IPR018707">
    <property type="entry name" value="LpxR"/>
</dbReference>
<dbReference type="Pfam" id="PF09982">
    <property type="entry name" value="LpxR"/>
    <property type="match status" value="1"/>
</dbReference>
<dbReference type="InterPro" id="IPR037107">
    <property type="entry name" value="Put_OMP_sf"/>
</dbReference>
<feature type="signal peptide" evidence="1">
    <location>
        <begin position="1"/>
        <end position="23"/>
    </location>
</feature>
<dbReference type="Proteomes" id="UP000253065">
    <property type="component" value="Unassembled WGS sequence"/>
</dbReference>
<evidence type="ECO:0000313" key="5">
    <source>
        <dbReference type="Proteomes" id="UP000253065"/>
    </source>
</evidence>
<dbReference type="Gene3D" id="2.40.128.140">
    <property type="entry name" value="Outer membrane protein"/>
    <property type="match status" value="1"/>
</dbReference>
<keyword evidence="1" id="KW-0732">Signal</keyword>
<evidence type="ECO:0000313" key="4">
    <source>
        <dbReference type="Proteomes" id="UP000252795"/>
    </source>
</evidence>
<evidence type="ECO:0000313" key="2">
    <source>
        <dbReference type="EMBL" id="RBP74975.1"/>
    </source>
</evidence>
<comment type="caution">
    <text evidence="3">The sequence shown here is derived from an EMBL/GenBank/DDBJ whole genome shotgun (WGS) entry which is preliminary data.</text>
</comment>
<dbReference type="AlphaFoldDB" id="A0A368V344"/>
<organism evidence="3 4">
    <name type="scientific">Marinobacter nauticus</name>
    <name type="common">Marinobacter hydrocarbonoclasticus</name>
    <name type="synonym">Marinobacter aquaeolei</name>
    <dbReference type="NCBI Taxonomy" id="2743"/>
    <lineage>
        <taxon>Bacteria</taxon>
        <taxon>Pseudomonadati</taxon>
        <taxon>Pseudomonadota</taxon>
        <taxon>Gammaproteobacteria</taxon>
        <taxon>Pseudomonadales</taxon>
        <taxon>Marinobacteraceae</taxon>
        <taxon>Marinobacter</taxon>
    </lineage>
</organism>
<proteinExistence type="predicted"/>
<feature type="chain" id="PRO_5016936101" description="Lipid A deacylase LpxR family protein" evidence="1">
    <location>
        <begin position="24"/>
        <end position="331"/>
    </location>
</feature>
<dbReference type="RefSeq" id="WP_023008769.1">
    <property type="nucleotide sequence ID" value="NZ_JAJGNG010000004.1"/>
</dbReference>
<evidence type="ECO:0000313" key="3">
    <source>
        <dbReference type="EMBL" id="RCW35506.1"/>
    </source>
</evidence>
<dbReference type="Proteomes" id="UP000252795">
    <property type="component" value="Unassembled WGS sequence"/>
</dbReference>
<gene>
    <name evidence="3" type="ORF">DET51_104124</name>
    <name evidence="2" type="ORF">DET64_104124</name>
</gene>
<protein>
    <recommendedName>
        <fullName evidence="6">Lipid A deacylase LpxR family protein</fullName>
    </recommendedName>
</protein>
<accession>A0A368V344</accession>
<keyword evidence="5" id="KW-1185">Reference proteome</keyword>
<name>A0A368V344_MARNT</name>
<dbReference type="EMBL" id="QPJB01000004">
    <property type="protein sequence ID" value="RCW35506.1"/>
    <property type="molecule type" value="Genomic_DNA"/>
</dbReference>
<evidence type="ECO:0008006" key="6">
    <source>
        <dbReference type="Google" id="ProtNLM"/>
    </source>
</evidence>
<evidence type="ECO:0000256" key="1">
    <source>
        <dbReference type="SAM" id="SignalP"/>
    </source>
</evidence>
<reference evidence="3 4" key="1">
    <citation type="submission" date="2018-07" db="EMBL/GenBank/DDBJ databases">
        <title>Freshwater and sediment microbial communities from various areas in North America, analyzing microbe dynamics in response to fracking.</title>
        <authorList>
            <person name="Lamendella R."/>
        </authorList>
    </citation>
    <scope>NUCLEOTIDE SEQUENCE [LARGE SCALE GENOMIC DNA]</scope>
    <source>
        <strain evidence="3 4">114E</strain>
        <strain evidence="2 5">114E_o</strain>
    </source>
</reference>
<sequence>MPIRALFARISLLLVLAPASANAEQFNLAWDNDLFTGSDRGYTNGVRLSYLTNTAEDSGGGSARLARAGRDGLSFLPGVGDADNNHAMSVSLRQLMVTPADISQEEPQFNDIPYAGHLSLSSTLWSWSADSITGYGAHIGVVGPESGAEASQKWVHKITGSERPKGWDNQLGTDVVGGFQAAHGRKLLQAGQRGDLEQQFSAVGSGLLSSFRTSATVGVIWRMGRNLPANFIPDYAGSSSAIALPGSFSGAKSAWSVFIGLGAEYIAYSYLEDNSGPYRFSEGPLLGQIGLGGTWQWDNLQAALILRATTGEEQRNQDNFSFGTLSFSWVL</sequence>
<dbReference type="EMBL" id="QNSA01000004">
    <property type="protein sequence ID" value="RBP74975.1"/>
    <property type="molecule type" value="Genomic_DNA"/>
</dbReference>